<proteinExistence type="predicted"/>
<evidence type="ECO:0000256" key="1">
    <source>
        <dbReference type="SAM" id="MobiDB-lite"/>
    </source>
</evidence>
<evidence type="ECO:0000313" key="3">
    <source>
        <dbReference type="Proteomes" id="UP000265520"/>
    </source>
</evidence>
<accession>A0A392TEN1</accession>
<organism evidence="2 3">
    <name type="scientific">Trifolium medium</name>
    <dbReference type="NCBI Taxonomy" id="97028"/>
    <lineage>
        <taxon>Eukaryota</taxon>
        <taxon>Viridiplantae</taxon>
        <taxon>Streptophyta</taxon>
        <taxon>Embryophyta</taxon>
        <taxon>Tracheophyta</taxon>
        <taxon>Spermatophyta</taxon>
        <taxon>Magnoliopsida</taxon>
        <taxon>eudicotyledons</taxon>
        <taxon>Gunneridae</taxon>
        <taxon>Pentapetalae</taxon>
        <taxon>rosids</taxon>
        <taxon>fabids</taxon>
        <taxon>Fabales</taxon>
        <taxon>Fabaceae</taxon>
        <taxon>Papilionoideae</taxon>
        <taxon>50 kb inversion clade</taxon>
        <taxon>NPAAA clade</taxon>
        <taxon>Hologalegina</taxon>
        <taxon>IRL clade</taxon>
        <taxon>Trifolieae</taxon>
        <taxon>Trifolium</taxon>
    </lineage>
</organism>
<comment type="caution">
    <text evidence="2">The sequence shown here is derived from an EMBL/GenBank/DDBJ whole genome shotgun (WGS) entry which is preliminary data.</text>
</comment>
<protein>
    <submittedName>
        <fullName evidence="2">TIR-NBS-LRR resistance protein</fullName>
    </submittedName>
</protein>
<reference evidence="2 3" key="1">
    <citation type="journal article" date="2018" name="Front. Plant Sci.">
        <title>Red Clover (Trifolium pratense) and Zigzag Clover (T. medium) - A Picture of Genomic Similarities and Differences.</title>
        <authorList>
            <person name="Dluhosova J."/>
            <person name="Istvanek J."/>
            <person name="Nedelnik J."/>
            <person name="Repkova J."/>
        </authorList>
    </citation>
    <scope>NUCLEOTIDE SEQUENCE [LARGE SCALE GENOMIC DNA]</scope>
    <source>
        <strain evidence="3">cv. 10/8</strain>
        <tissue evidence="2">Leaf</tissue>
    </source>
</reference>
<dbReference type="EMBL" id="LXQA010562871">
    <property type="protein sequence ID" value="MCI59402.1"/>
    <property type="molecule type" value="Genomic_DNA"/>
</dbReference>
<dbReference type="AlphaFoldDB" id="A0A392TEN1"/>
<sequence length="84" mass="9639">MQEPFSKHRRPEFKENSWLRFEMRVTGCKIRKCGWRLLHKKDYLEDLQMLNNGGLVLAPSDSGHSDGMNKSSVDESKGEDATAL</sequence>
<name>A0A392TEN1_9FABA</name>
<feature type="compositionally biased region" description="Basic and acidic residues" evidence="1">
    <location>
        <begin position="72"/>
        <end position="84"/>
    </location>
</feature>
<feature type="non-terminal residue" evidence="2">
    <location>
        <position position="84"/>
    </location>
</feature>
<feature type="region of interest" description="Disordered" evidence="1">
    <location>
        <begin position="57"/>
        <end position="84"/>
    </location>
</feature>
<evidence type="ECO:0000313" key="2">
    <source>
        <dbReference type="EMBL" id="MCI59402.1"/>
    </source>
</evidence>
<keyword evidence="3" id="KW-1185">Reference proteome</keyword>
<dbReference type="Proteomes" id="UP000265520">
    <property type="component" value="Unassembled WGS sequence"/>
</dbReference>